<dbReference type="PANTHER" id="PTHR38463:SF1">
    <property type="entry name" value="STRESS RESPONSE PROTEIN YSNF"/>
    <property type="match status" value="1"/>
</dbReference>
<dbReference type="Pfam" id="PF05239">
    <property type="entry name" value="PRC"/>
    <property type="match status" value="1"/>
</dbReference>
<dbReference type="InterPro" id="IPR014747">
    <property type="entry name" value="Bac_photo_RC_H_C"/>
</dbReference>
<evidence type="ECO:0000259" key="2">
    <source>
        <dbReference type="Pfam" id="PF09557"/>
    </source>
</evidence>
<keyword evidence="4" id="KW-1185">Reference proteome</keyword>
<dbReference type="EMBL" id="JAMQAW010000012">
    <property type="protein sequence ID" value="MCM2389929.1"/>
    <property type="molecule type" value="Genomic_DNA"/>
</dbReference>
<evidence type="ECO:0000313" key="3">
    <source>
        <dbReference type="EMBL" id="MCM2389929.1"/>
    </source>
</evidence>
<dbReference type="InterPro" id="IPR052967">
    <property type="entry name" value="Stress_Response_Assoc"/>
</dbReference>
<protein>
    <submittedName>
        <fullName evidence="3">PRC and DUF2382 domain-containing protein</fullName>
    </submittedName>
</protein>
<organism evidence="3 4">
    <name type="scientific">Streptomyces albipurpureus</name>
    <dbReference type="NCBI Taxonomy" id="2897419"/>
    <lineage>
        <taxon>Bacteria</taxon>
        <taxon>Bacillati</taxon>
        <taxon>Actinomycetota</taxon>
        <taxon>Actinomycetes</taxon>
        <taxon>Kitasatosporales</taxon>
        <taxon>Streptomycetaceae</taxon>
        <taxon>Streptomyces</taxon>
    </lineage>
</organism>
<dbReference type="InterPro" id="IPR011033">
    <property type="entry name" value="PRC_barrel-like_sf"/>
</dbReference>
<name>A0ABT0UMR9_9ACTN</name>
<proteinExistence type="predicted"/>
<dbReference type="Pfam" id="PF09557">
    <property type="entry name" value="DUF2382"/>
    <property type="match status" value="1"/>
</dbReference>
<evidence type="ECO:0000259" key="1">
    <source>
        <dbReference type="Pfam" id="PF05239"/>
    </source>
</evidence>
<dbReference type="RefSeq" id="WP_250920269.1">
    <property type="nucleotide sequence ID" value="NZ_JAMQAW010000012.1"/>
</dbReference>
<feature type="domain" description="PRC-barrel" evidence="1">
    <location>
        <begin position="7"/>
        <end position="75"/>
    </location>
</feature>
<comment type="caution">
    <text evidence="3">The sequence shown here is derived from an EMBL/GenBank/DDBJ whole genome shotgun (WGS) entry which is preliminary data.</text>
</comment>
<dbReference type="PANTHER" id="PTHR38463">
    <property type="entry name" value="STRESS RESPONSE PROTEIN YSNF"/>
    <property type="match status" value="1"/>
</dbReference>
<dbReference type="Gene3D" id="3.90.50.10">
    <property type="entry name" value="Photosynthetic Reaction Center, subunit H, domain 2"/>
    <property type="match status" value="1"/>
</dbReference>
<dbReference type="Proteomes" id="UP001431429">
    <property type="component" value="Unassembled WGS sequence"/>
</dbReference>
<reference evidence="3" key="1">
    <citation type="submission" date="2022-06" db="EMBL/GenBank/DDBJ databases">
        <title>Genome public.</title>
        <authorList>
            <person name="Sun Q."/>
        </authorList>
    </citation>
    <scope>NUCLEOTIDE SEQUENCE</scope>
    <source>
        <strain evidence="3">CWNU-1</strain>
    </source>
</reference>
<accession>A0ABT0UMR9</accession>
<dbReference type="InterPro" id="IPR019060">
    <property type="entry name" value="DUF2382"/>
</dbReference>
<feature type="domain" description="DUF2382" evidence="2">
    <location>
        <begin position="139"/>
        <end position="251"/>
    </location>
</feature>
<sequence length="261" mass="29251">MITREQVSSVLDHPVHDTDGRKLGDAKRVFFDDASGEPEWISVKTGLFDTHETFVPVRGASVLGDHVEVPYTKDQVKDAPQVEVDAGGHLSEREEHRLYDHYGIDWDAAWKRTGLSGEESAAADARGMSAATDSPDNAMTRSEEHLHVGVERHETGRARLRKYVVTEEEEQTIPVRHEEIRVVREPITDANRGAAMSGTEISEAEYEVTLHEEQPVVDTRAVPVERVRLTVEEQVEETTVRGQVRKERIDIVTPDENDGPS</sequence>
<gene>
    <name evidence="3" type="ORF">NBG84_16800</name>
</gene>
<dbReference type="InterPro" id="IPR027275">
    <property type="entry name" value="PRC-brl_dom"/>
</dbReference>
<dbReference type="SUPFAM" id="SSF50346">
    <property type="entry name" value="PRC-barrel domain"/>
    <property type="match status" value="1"/>
</dbReference>
<evidence type="ECO:0000313" key="4">
    <source>
        <dbReference type="Proteomes" id="UP001431429"/>
    </source>
</evidence>